<evidence type="ECO:0000256" key="1">
    <source>
        <dbReference type="SAM" id="MobiDB-lite"/>
    </source>
</evidence>
<feature type="compositionally biased region" description="Polar residues" evidence="1">
    <location>
        <begin position="191"/>
        <end position="203"/>
    </location>
</feature>
<dbReference type="OrthoDB" id="4508991at2759"/>
<dbReference type="InterPro" id="IPR022190">
    <property type="entry name" value="DUF3716"/>
</dbReference>
<organism evidence="2 5">
    <name type="scientific">Aspergillus felis</name>
    <dbReference type="NCBI Taxonomy" id="1287682"/>
    <lineage>
        <taxon>Eukaryota</taxon>
        <taxon>Fungi</taxon>
        <taxon>Dikarya</taxon>
        <taxon>Ascomycota</taxon>
        <taxon>Pezizomycotina</taxon>
        <taxon>Eurotiomycetes</taxon>
        <taxon>Eurotiomycetidae</taxon>
        <taxon>Eurotiales</taxon>
        <taxon>Aspergillaceae</taxon>
        <taxon>Aspergillus</taxon>
        <taxon>Aspergillus subgen. Fumigati</taxon>
    </lineage>
</organism>
<protein>
    <submittedName>
        <fullName evidence="2">Uncharacterized protein</fullName>
    </submittedName>
</protein>
<feature type="compositionally biased region" description="Polar residues" evidence="1">
    <location>
        <begin position="160"/>
        <end position="182"/>
    </location>
</feature>
<reference evidence="2" key="1">
    <citation type="submission" date="2020-06" db="EMBL/GenBank/DDBJ databases">
        <title>Draft genome sequences of strains closely related to Aspergillus parafelis and Aspergillus hiratsukae.</title>
        <authorList>
            <person name="Dos Santos R.A.C."/>
            <person name="Rivero-Menendez O."/>
            <person name="Steenwyk J.L."/>
            <person name="Mead M.E."/>
            <person name="Goldman G.H."/>
            <person name="Alastruey-Izquierdo A."/>
            <person name="Rokas A."/>
        </authorList>
    </citation>
    <scope>NUCLEOTIDE SEQUENCE</scope>
    <source>
        <strain evidence="2">CNM-CM5623</strain>
        <strain evidence="3">CNM-CM7691</strain>
    </source>
</reference>
<dbReference type="Proteomes" id="UP000654922">
    <property type="component" value="Unassembled WGS sequence"/>
</dbReference>
<dbReference type="Pfam" id="PF12511">
    <property type="entry name" value="DUF3716"/>
    <property type="match status" value="1"/>
</dbReference>
<evidence type="ECO:0000313" key="3">
    <source>
        <dbReference type="EMBL" id="KAF7184001.1"/>
    </source>
</evidence>
<evidence type="ECO:0000313" key="4">
    <source>
        <dbReference type="Proteomes" id="UP000641853"/>
    </source>
</evidence>
<sequence>MHIPDRRGAVEQAAEKCHFSLTKQERSCVILLDVEREIEWSFSKSGKPVTKSITNISHQSAVILYQRGIEFDPACKQCSESGTFRKCIVSPKYSLDGTARALFQGACANCLWHGKGATCKYYLGRDRQWNSHDDILMILQAGGLLKLWNNGPVLKDLPPSNESAEIPSKQQSVASSRTQKPTANKAAVQVPSASKAGTPSSVEVSACRPVSRRLSAATVDNGKGPFLKRLRPSSSAGSDSSKKRRRNPLDGTVLQWPVSIDDFEDLDRLRLIRSDLSRFRKIIDYRIASLEALLAEDEDEDPKEKAYWDQVLLDLNY</sequence>
<dbReference type="AlphaFoldDB" id="A0A8H6PM22"/>
<evidence type="ECO:0000313" key="5">
    <source>
        <dbReference type="Proteomes" id="UP000654922"/>
    </source>
</evidence>
<name>A0A8H6PM22_9EURO</name>
<comment type="caution">
    <text evidence="2">The sequence shown here is derived from an EMBL/GenBank/DDBJ whole genome shotgun (WGS) entry which is preliminary data.</text>
</comment>
<keyword evidence="4" id="KW-1185">Reference proteome</keyword>
<feature type="region of interest" description="Disordered" evidence="1">
    <location>
        <begin position="221"/>
        <end position="248"/>
    </location>
</feature>
<gene>
    <name evidence="2" type="ORF">CNMCM5623_010156</name>
    <name evidence="3" type="ORF">CNMCM7691_004491</name>
</gene>
<dbReference type="EMBL" id="JACBAE010001397">
    <property type="protein sequence ID" value="KAF7156486.1"/>
    <property type="molecule type" value="Genomic_DNA"/>
</dbReference>
<proteinExistence type="predicted"/>
<dbReference type="EMBL" id="JACBAG010001681">
    <property type="protein sequence ID" value="KAF7184001.1"/>
    <property type="molecule type" value="Genomic_DNA"/>
</dbReference>
<dbReference type="Proteomes" id="UP000641853">
    <property type="component" value="Unassembled WGS sequence"/>
</dbReference>
<evidence type="ECO:0000313" key="2">
    <source>
        <dbReference type="EMBL" id="KAF7156486.1"/>
    </source>
</evidence>
<feature type="region of interest" description="Disordered" evidence="1">
    <location>
        <begin position="158"/>
        <end position="204"/>
    </location>
</feature>
<accession>A0A8H6PM22</accession>